<dbReference type="EMBL" id="AAHCYL010000051">
    <property type="protein sequence ID" value="EBU7169599.1"/>
    <property type="molecule type" value="Genomic_DNA"/>
</dbReference>
<reference evidence="1" key="1">
    <citation type="submission" date="2018-05" db="EMBL/GenBank/DDBJ databases">
        <authorList>
            <person name="Ashton P.M."/>
            <person name="Dallman T."/>
            <person name="Nair S."/>
            <person name="De Pinna E."/>
            <person name="Peters T."/>
            <person name="Grant K."/>
        </authorList>
    </citation>
    <scope>NUCLEOTIDE SEQUENCE</scope>
    <source>
        <strain evidence="1">400311</strain>
    </source>
</reference>
<comment type="caution">
    <text evidence="1">The sequence shown here is derived from an EMBL/GenBank/DDBJ whole genome shotgun (WGS) entry which is preliminary data.</text>
</comment>
<organism evidence="1">
    <name type="scientific">Salmonella enterica subsp. enterica serovar Stockholm</name>
    <dbReference type="NCBI Taxonomy" id="2565057"/>
    <lineage>
        <taxon>Bacteria</taxon>
        <taxon>Pseudomonadati</taxon>
        <taxon>Pseudomonadota</taxon>
        <taxon>Gammaproteobacteria</taxon>
        <taxon>Enterobacterales</taxon>
        <taxon>Enterobacteriaceae</taxon>
        <taxon>Salmonella</taxon>
    </lineage>
</organism>
<dbReference type="InterPro" id="IPR029335">
    <property type="entry name" value="PAGK"/>
</dbReference>
<name>A0A5I8VML0_SALET</name>
<evidence type="ECO:0000313" key="1">
    <source>
        <dbReference type="EMBL" id="EBU7169599.1"/>
    </source>
</evidence>
<dbReference type="AlphaFoldDB" id="A0A5I8VML0"/>
<gene>
    <name evidence="1" type="ORF">DKU92_20390</name>
</gene>
<accession>A0A5I8VML0</accession>
<protein>
    <submittedName>
        <fullName evidence="1">Uncharacterized protein</fullName>
    </submittedName>
</protein>
<dbReference type="Pfam" id="PF15284">
    <property type="entry name" value="PAGK"/>
    <property type="match status" value="1"/>
</dbReference>
<sequence length="26" mass="2856">MKYVKNIFLVVVLALSASLYSALTDP</sequence>
<proteinExistence type="predicted"/>